<gene>
    <name evidence="1" type="ORF">J21TS3_43600</name>
</gene>
<dbReference type="Proteomes" id="UP000680638">
    <property type="component" value="Unassembled WGS sequence"/>
</dbReference>
<reference evidence="1 2" key="1">
    <citation type="submission" date="2021-03" db="EMBL/GenBank/DDBJ databases">
        <title>Antimicrobial resistance genes in bacteria isolated from Japanese honey, and their potential for conferring macrolide and lincosamide resistance in the American foulbrood pathogen Paenibacillus larvae.</title>
        <authorList>
            <person name="Okamoto M."/>
            <person name="Kumagai M."/>
            <person name="Kanamori H."/>
            <person name="Takamatsu D."/>
        </authorList>
    </citation>
    <scope>NUCLEOTIDE SEQUENCE [LARGE SCALE GENOMIC DNA]</scope>
    <source>
        <strain evidence="1 2">J21TS3</strain>
    </source>
</reference>
<keyword evidence="2" id="KW-1185">Reference proteome</keyword>
<protein>
    <submittedName>
        <fullName evidence="1">Uncharacterized protein</fullName>
    </submittedName>
</protein>
<proteinExistence type="predicted"/>
<evidence type="ECO:0000313" key="1">
    <source>
        <dbReference type="EMBL" id="GIO69539.1"/>
    </source>
</evidence>
<comment type="caution">
    <text evidence="1">The sequence shown here is derived from an EMBL/GenBank/DDBJ whole genome shotgun (WGS) entry which is preliminary data.</text>
</comment>
<name>A0ABQ4M288_9BACL</name>
<accession>A0ABQ4M288</accession>
<sequence length="58" mass="6710">MGLNPGLIFTYISCLWLPKIITRLNDMPYTEAICVRIHEMVRHAATWMAAEGTDWMNL</sequence>
<organism evidence="1 2">
    <name type="scientific">Paenibacillus cookii</name>
    <dbReference type="NCBI Taxonomy" id="157839"/>
    <lineage>
        <taxon>Bacteria</taxon>
        <taxon>Bacillati</taxon>
        <taxon>Bacillota</taxon>
        <taxon>Bacilli</taxon>
        <taxon>Bacillales</taxon>
        <taxon>Paenibacillaceae</taxon>
        <taxon>Paenibacillus</taxon>
    </lineage>
</organism>
<evidence type="ECO:0000313" key="2">
    <source>
        <dbReference type="Proteomes" id="UP000680638"/>
    </source>
</evidence>
<dbReference type="EMBL" id="BORW01000033">
    <property type="protein sequence ID" value="GIO69539.1"/>
    <property type="molecule type" value="Genomic_DNA"/>
</dbReference>